<evidence type="ECO:0000259" key="7">
    <source>
        <dbReference type="SMART" id="SM00478"/>
    </source>
</evidence>
<dbReference type="InterPro" id="IPR011257">
    <property type="entry name" value="DNA_glycosylase"/>
</dbReference>
<dbReference type="GO" id="GO:0006307">
    <property type="term" value="P:DNA alkylation repair"/>
    <property type="evidence" value="ECO:0007669"/>
    <property type="project" value="TreeGrafter"/>
</dbReference>
<dbReference type="GO" id="GO:0008725">
    <property type="term" value="F:DNA-3-methyladenine glycosylase activity"/>
    <property type="evidence" value="ECO:0007669"/>
    <property type="project" value="TreeGrafter"/>
</dbReference>
<keyword evidence="6" id="KW-0234">DNA repair</keyword>
<comment type="similarity">
    <text evidence="2">Belongs to the alkylbase DNA glycosidase AlkA family.</text>
</comment>
<dbReference type="Pfam" id="PF07934">
    <property type="entry name" value="OGG_N"/>
    <property type="match status" value="1"/>
</dbReference>
<evidence type="ECO:0000313" key="9">
    <source>
        <dbReference type="Proteomes" id="UP000297900"/>
    </source>
</evidence>
<dbReference type="EC" id="3.2.2.21" evidence="3"/>
<evidence type="ECO:0000256" key="6">
    <source>
        <dbReference type="ARBA" id="ARBA00023204"/>
    </source>
</evidence>
<organism evidence="8 9">
    <name type="scientific">Cohnella luojiensis</name>
    <dbReference type="NCBI Taxonomy" id="652876"/>
    <lineage>
        <taxon>Bacteria</taxon>
        <taxon>Bacillati</taxon>
        <taxon>Bacillota</taxon>
        <taxon>Bacilli</taxon>
        <taxon>Bacillales</taxon>
        <taxon>Paenibacillaceae</taxon>
        <taxon>Cohnella</taxon>
    </lineage>
</organism>
<dbReference type="InterPro" id="IPR051912">
    <property type="entry name" value="Alkylbase_DNA_Glycosylase/TA"/>
</dbReference>
<dbReference type="InterPro" id="IPR000035">
    <property type="entry name" value="Alkylbase_DNA_glycsylse_CS"/>
</dbReference>
<feature type="domain" description="HhH-GPD" evidence="7">
    <location>
        <begin position="134"/>
        <end position="299"/>
    </location>
</feature>
<comment type="catalytic activity">
    <reaction evidence="1">
        <text>Hydrolysis of alkylated DNA, releasing 3-methyladenine, 3-methylguanine, 7-methylguanine and 7-methyladenine.</text>
        <dbReference type="EC" id="3.2.2.21"/>
    </reaction>
</comment>
<dbReference type="GO" id="GO:0032131">
    <property type="term" value="F:alkylated DNA binding"/>
    <property type="evidence" value="ECO:0007669"/>
    <property type="project" value="TreeGrafter"/>
</dbReference>
<dbReference type="SMART" id="SM00478">
    <property type="entry name" value="ENDO3c"/>
    <property type="match status" value="1"/>
</dbReference>
<dbReference type="InterPro" id="IPR037046">
    <property type="entry name" value="AlkA_N_sf"/>
</dbReference>
<evidence type="ECO:0000313" key="8">
    <source>
        <dbReference type="EMBL" id="TFE19647.1"/>
    </source>
</evidence>
<name>A0A4Y8LU20_9BACL</name>
<dbReference type="FunFam" id="1.10.340.30:FF:000004">
    <property type="entry name" value="DNA-3-methyladenine glycosylase II"/>
    <property type="match status" value="1"/>
</dbReference>
<comment type="caution">
    <text evidence="8">The sequence shown here is derived from an EMBL/GenBank/DDBJ whole genome shotgun (WGS) entry which is preliminary data.</text>
</comment>
<keyword evidence="5" id="KW-0378">Hydrolase</keyword>
<dbReference type="InterPro" id="IPR003265">
    <property type="entry name" value="HhH-GPD_domain"/>
</dbReference>
<keyword evidence="4" id="KW-0227">DNA damage</keyword>
<evidence type="ECO:0000256" key="3">
    <source>
        <dbReference type="ARBA" id="ARBA00012000"/>
    </source>
</evidence>
<dbReference type="GO" id="GO:0008534">
    <property type="term" value="F:oxidized purine nucleobase lesion DNA N-glycosylase activity"/>
    <property type="evidence" value="ECO:0007669"/>
    <property type="project" value="InterPro"/>
</dbReference>
<dbReference type="GO" id="GO:0043916">
    <property type="term" value="F:DNA-7-methylguanine glycosylase activity"/>
    <property type="evidence" value="ECO:0007669"/>
    <property type="project" value="TreeGrafter"/>
</dbReference>
<dbReference type="EMBL" id="SOMN01000053">
    <property type="protein sequence ID" value="TFE19647.1"/>
    <property type="molecule type" value="Genomic_DNA"/>
</dbReference>
<dbReference type="GO" id="GO:0005737">
    <property type="term" value="C:cytoplasm"/>
    <property type="evidence" value="ECO:0007669"/>
    <property type="project" value="TreeGrafter"/>
</dbReference>
<dbReference type="CDD" id="cd00056">
    <property type="entry name" value="ENDO3c"/>
    <property type="match status" value="1"/>
</dbReference>
<dbReference type="InterPro" id="IPR012904">
    <property type="entry name" value="OGG_N"/>
</dbReference>
<gene>
    <name evidence="8" type="ORF">E2980_22440</name>
</gene>
<dbReference type="Proteomes" id="UP000297900">
    <property type="component" value="Unassembled WGS sequence"/>
</dbReference>
<dbReference type="Gene3D" id="1.10.340.30">
    <property type="entry name" value="Hypothetical protein, domain 2"/>
    <property type="match status" value="1"/>
</dbReference>
<dbReference type="PANTHER" id="PTHR43003:SF12">
    <property type="entry name" value="DNA-3-METHYLADENINE GLYCOSYLASE"/>
    <property type="match status" value="1"/>
</dbReference>
<dbReference type="RefSeq" id="WP_135154488.1">
    <property type="nucleotide sequence ID" value="NZ_SOMN01000053.1"/>
</dbReference>
<sequence>MNPLIKISVPTEFNFQVNLDYLSRSPDESLYRILGGKLYKTIPVGSQTPLFEVSGDESGFLTVRSMDGETPWSVEVVDAIVMYVREWFDLDNDLTPFYSMSQGDALLNGVVNRLYGLRNMGIPDLFEALCWGIIGQQINLAFAYTLKRRFVESFGKKVSNGEVTCWLFPAPEDIAALSVSDIAALKMTTKKSEYLIGVARLLADGVISKEMLMEAESFKAAEKMLVSIRGIGPWTANYVLMRCLRYPAAFPIDDVGLHNAIKSVLEMEQKPTVAQIRELSAGWANWEAYATFYLWRVLY</sequence>
<keyword evidence="9" id="KW-1185">Reference proteome</keyword>
<evidence type="ECO:0000256" key="2">
    <source>
        <dbReference type="ARBA" id="ARBA00010817"/>
    </source>
</evidence>
<dbReference type="Gene3D" id="3.30.310.20">
    <property type="entry name" value="DNA-3-methyladenine glycosylase AlkA, N-terminal domain"/>
    <property type="match status" value="1"/>
</dbReference>
<dbReference type="GO" id="GO:0006285">
    <property type="term" value="P:base-excision repair, AP site formation"/>
    <property type="evidence" value="ECO:0007669"/>
    <property type="project" value="TreeGrafter"/>
</dbReference>
<dbReference type="InterPro" id="IPR023170">
    <property type="entry name" value="HhH_base_excis_C"/>
</dbReference>
<dbReference type="PANTHER" id="PTHR43003">
    <property type="entry name" value="DNA-3-METHYLADENINE GLYCOSYLASE"/>
    <property type="match status" value="1"/>
</dbReference>
<evidence type="ECO:0000256" key="5">
    <source>
        <dbReference type="ARBA" id="ARBA00022801"/>
    </source>
</evidence>
<dbReference type="AlphaFoldDB" id="A0A4Y8LU20"/>
<evidence type="ECO:0000256" key="4">
    <source>
        <dbReference type="ARBA" id="ARBA00022763"/>
    </source>
</evidence>
<accession>A0A4Y8LU20</accession>
<protein>
    <recommendedName>
        <fullName evidence="3">DNA-3-methyladenine glycosylase II</fullName>
        <ecNumber evidence="3">3.2.2.21</ecNumber>
    </recommendedName>
</protein>
<dbReference type="GO" id="GO:0006289">
    <property type="term" value="P:nucleotide-excision repair"/>
    <property type="evidence" value="ECO:0007669"/>
    <property type="project" value="InterPro"/>
</dbReference>
<dbReference type="Pfam" id="PF00730">
    <property type="entry name" value="HhH-GPD"/>
    <property type="match status" value="1"/>
</dbReference>
<dbReference type="GO" id="GO:0032993">
    <property type="term" value="C:protein-DNA complex"/>
    <property type="evidence" value="ECO:0007669"/>
    <property type="project" value="TreeGrafter"/>
</dbReference>
<dbReference type="Gene3D" id="1.10.1670.10">
    <property type="entry name" value="Helix-hairpin-Helix base-excision DNA repair enzymes (C-terminal)"/>
    <property type="match status" value="1"/>
</dbReference>
<evidence type="ECO:0000256" key="1">
    <source>
        <dbReference type="ARBA" id="ARBA00000086"/>
    </source>
</evidence>
<proteinExistence type="inferred from homology"/>
<dbReference type="PROSITE" id="PS00516">
    <property type="entry name" value="ALKYLBASE_DNA_GLYCOS"/>
    <property type="match status" value="1"/>
</dbReference>
<reference evidence="8 9" key="1">
    <citation type="submission" date="2019-03" db="EMBL/GenBank/DDBJ databases">
        <title>Cohnella endophytica sp. nov., a novel endophytic bacterium isolated from bark of Sonneratia apetala.</title>
        <authorList>
            <person name="Tuo L."/>
        </authorList>
    </citation>
    <scope>NUCLEOTIDE SEQUENCE [LARGE SCALE GENOMIC DNA]</scope>
    <source>
        <strain evidence="8 9">CCTCC AB 208254</strain>
    </source>
</reference>
<dbReference type="OrthoDB" id="9785929at2"/>
<dbReference type="SUPFAM" id="SSF48150">
    <property type="entry name" value="DNA-glycosylase"/>
    <property type="match status" value="1"/>
</dbReference>